<proteinExistence type="predicted"/>
<dbReference type="EMBL" id="MCFD01000003">
    <property type="protein sequence ID" value="ORX71814.1"/>
    <property type="molecule type" value="Genomic_DNA"/>
</dbReference>
<evidence type="ECO:0000313" key="1">
    <source>
        <dbReference type="EMBL" id="ORX71814.1"/>
    </source>
</evidence>
<dbReference type="OrthoDB" id="5538542at2759"/>
<dbReference type="Proteomes" id="UP000193922">
    <property type="component" value="Unassembled WGS sequence"/>
</dbReference>
<comment type="caution">
    <text evidence="1">The sequence shown here is derived from an EMBL/GenBank/DDBJ whole genome shotgun (WGS) entry which is preliminary data.</text>
</comment>
<keyword evidence="2" id="KW-1185">Reference proteome</keyword>
<organism evidence="1 2">
    <name type="scientific">Linderina pennispora</name>
    <dbReference type="NCBI Taxonomy" id="61395"/>
    <lineage>
        <taxon>Eukaryota</taxon>
        <taxon>Fungi</taxon>
        <taxon>Fungi incertae sedis</taxon>
        <taxon>Zoopagomycota</taxon>
        <taxon>Kickxellomycotina</taxon>
        <taxon>Kickxellomycetes</taxon>
        <taxon>Kickxellales</taxon>
        <taxon>Kickxellaceae</taxon>
        <taxon>Linderina</taxon>
    </lineage>
</organism>
<dbReference type="AlphaFoldDB" id="A0A1Y1WF80"/>
<dbReference type="GeneID" id="63802010"/>
<sequence>MSLLNQTLRNIAPRITAHGLRFASVLAPMMRSTTTTSATESFHTGYPELLADPMTPQIMDEIQYILKDAGSKEYEPPKTPAEETEELLRDLQSAVEVATGMVETLSQSTQPITQPTEDSQKLHVSRILSVRDEPRAGGKTIELEISPADLHRFLGTQAVGVLGKHRPSMPAGLGKQGTADRRFASARALACTNCRFASSCSRAISFSESWSMDQHCLARNGVMRVRGSQILDQIDDRKALRWAMAIAGLLGLGTAVEWATGQTMHELRSLPCLGGIPTTTISNIMFCL</sequence>
<reference evidence="1 2" key="1">
    <citation type="submission" date="2016-07" db="EMBL/GenBank/DDBJ databases">
        <title>Pervasive Adenine N6-methylation of Active Genes in Fungi.</title>
        <authorList>
            <consortium name="DOE Joint Genome Institute"/>
            <person name="Mondo S.J."/>
            <person name="Dannebaum R.O."/>
            <person name="Kuo R.C."/>
            <person name="Labutti K."/>
            <person name="Haridas S."/>
            <person name="Kuo A."/>
            <person name="Salamov A."/>
            <person name="Ahrendt S.R."/>
            <person name="Lipzen A."/>
            <person name="Sullivan W."/>
            <person name="Andreopoulos W.B."/>
            <person name="Clum A."/>
            <person name="Lindquist E."/>
            <person name="Daum C."/>
            <person name="Ramamoorthy G.K."/>
            <person name="Gryganskyi A."/>
            <person name="Culley D."/>
            <person name="Magnuson J.K."/>
            <person name="James T.Y."/>
            <person name="O'Malley M.A."/>
            <person name="Stajich J.E."/>
            <person name="Spatafora J.W."/>
            <person name="Visel A."/>
            <person name="Grigoriev I.V."/>
        </authorList>
    </citation>
    <scope>NUCLEOTIDE SEQUENCE [LARGE SCALE GENOMIC DNA]</scope>
    <source>
        <strain evidence="1 2">ATCC 12442</strain>
    </source>
</reference>
<gene>
    <name evidence="1" type="ORF">DL89DRAFT_255545</name>
</gene>
<evidence type="ECO:0000313" key="2">
    <source>
        <dbReference type="Proteomes" id="UP000193922"/>
    </source>
</evidence>
<dbReference type="RefSeq" id="XP_040745238.1">
    <property type="nucleotide sequence ID" value="XM_040885362.1"/>
</dbReference>
<name>A0A1Y1WF80_9FUNG</name>
<accession>A0A1Y1WF80</accession>
<protein>
    <submittedName>
        <fullName evidence="1">Uncharacterized protein</fullName>
    </submittedName>
</protein>